<dbReference type="STRING" id="1423776.FD04_GL000221"/>
<dbReference type="EMBL" id="AZEE01000027">
    <property type="protein sequence ID" value="KRK98490.1"/>
    <property type="molecule type" value="Genomic_DNA"/>
</dbReference>
<keyword evidence="11" id="KW-1185">Reference proteome</keyword>
<dbReference type="Proteomes" id="UP000051160">
    <property type="component" value="Unassembled WGS sequence"/>
</dbReference>
<reference evidence="10 11" key="1">
    <citation type="journal article" date="2015" name="Genome Announc.">
        <title>Expanding the biotechnology potential of lactobacilli through comparative genomics of 213 strains and associated genera.</title>
        <authorList>
            <person name="Sun Z."/>
            <person name="Harris H.M."/>
            <person name="McCann A."/>
            <person name="Guo C."/>
            <person name="Argimon S."/>
            <person name="Zhang W."/>
            <person name="Yang X."/>
            <person name="Jeffery I.B."/>
            <person name="Cooney J.C."/>
            <person name="Kagawa T.F."/>
            <person name="Liu W."/>
            <person name="Song Y."/>
            <person name="Salvetti E."/>
            <person name="Wrobel A."/>
            <person name="Rasinkangas P."/>
            <person name="Parkhill J."/>
            <person name="Rea M.C."/>
            <person name="O'Sullivan O."/>
            <person name="Ritari J."/>
            <person name="Douillard F.P."/>
            <person name="Paul Ross R."/>
            <person name="Yang R."/>
            <person name="Briner A.E."/>
            <person name="Felis G.E."/>
            <person name="de Vos W.M."/>
            <person name="Barrangou R."/>
            <person name="Klaenhammer T.R."/>
            <person name="Caufield P.W."/>
            <person name="Cui Y."/>
            <person name="Zhang H."/>
            <person name="O'Toole P.W."/>
        </authorList>
    </citation>
    <scope>NUCLEOTIDE SEQUENCE [LARGE SCALE GENOMIC DNA]</scope>
    <source>
        <strain evidence="10 11">DSM 19909</strain>
    </source>
</reference>
<dbReference type="PATRIC" id="fig|1423776.4.peg.220"/>
<evidence type="ECO:0000256" key="5">
    <source>
        <dbReference type="ARBA" id="ARBA00023136"/>
    </source>
</evidence>
<dbReference type="Pfam" id="PF12704">
    <property type="entry name" value="MacB_PCD"/>
    <property type="match status" value="2"/>
</dbReference>
<feature type="transmembrane region" description="Helical" evidence="7">
    <location>
        <begin position="731"/>
        <end position="753"/>
    </location>
</feature>
<evidence type="ECO:0000256" key="2">
    <source>
        <dbReference type="ARBA" id="ARBA00022475"/>
    </source>
</evidence>
<feature type="domain" description="ABC3 transporter permease C-terminal" evidence="8">
    <location>
        <begin position="337"/>
        <end position="450"/>
    </location>
</feature>
<organism evidence="10 11">
    <name type="scientific">Secundilactobacillus odoratitofui DSM 19909 = JCM 15043</name>
    <dbReference type="NCBI Taxonomy" id="1423776"/>
    <lineage>
        <taxon>Bacteria</taxon>
        <taxon>Bacillati</taxon>
        <taxon>Bacillota</taxon>
        <taxon>Bacilli</taxon>
        <taxon>Lactobacillales</taxon>
        <taxon>Lactobacillaceae</taxon>
        <taxon>Secundilactobacillus</taxon>
    </lineage>
</organism>
<feature type="domain" description="MacB-like periplasmic core" evidence="9">
    <location>
        <begin position="22"/>
        <end position="197"/>
    </location>
</feature>
<feature type="transmembrane region" description="Helical" evidence="7">
    <location>
        <begin position="828"/>
        <end position="846"/>
    </location>
</feature>
<accession>A0A0R1M1K6</accession>
<evidence type="ECO:0000256" key="7">
    <source>
        <dbReference type="SAM" id="Phobius"/>
    </source>
</evidence>
<dbReference type="OrthoDB" id="5137249at2"/>
<dbReference type="RefSeq" id="WP_056946826.1">
    <property type="nucleotide sequence ID" value="NZ_AZEE01000027.1"/>
</dbReference>
<comment type="subcellular location">
    <subcellularLocation>
        <location evidence="1">Cell membrane</location>
        <topology evidence="1">Multi-pass membrane protein</topology>
    </subcellularLocation>
</comment>
<feature type="transmembrane region" description="Helical" evidence="7">
    <location>
        <begin position="503"/>
        <end position="523"/>
    </location>
</feature>
<evidence type="ECO:0000256" key="3">
    <source>
        <dbReference type="ARBA" id="ARBA00022692"/>
    </source>
</evidence>
<keyword evidence="3 7" id="KW-0812">Transmembrane</keyword>
<feature type="coiled-coil region" evidence="6">
    <location>
        <begin position="256"/>
        <end position="309"/>
    </location>
</feature>
<keyword evidence="2" id="KW-1003">Cell membrane</keyword>
<evidence type="ECO:0000256" key="4">
    <source>
        <dbReference type="ARBA" id="ARBA00022989"/>
    </source>
</evidence>
<dbReference type="PANTHER" id="PTHR30287:SF1">
    <property type="entry name" value="INNER MEMBRANE PROTEIN"/>
    <property type="match status" value="1"/>
</dbReference>
<dbReference type="PANTHER" id="PTHR30287">
    <property type="entry name" value="MEMBRANE COMPONENT OF PREDICTED ABC SUPERFAMILY METABOLITE UPTAKE TRANSPORTER"/>
    <property type="match status" value="1"/>
</dbReference>
<dbReference type="InterPro" id="IPR038766">
    <property type="entry name" value="Membrane_comp_ABC_pdt"/>
</dbReference>
<dbReference type="GO" id="GO:0005886">
    <property type="term" value="C:plasma membrane"/>
    <property type="evidence" value="ECO:0007669"/>
    <property type="project" value="UniProtKB-SubCell"/>
</dbReference>
<gene>
    <name evidence="10" type="ORF">FD04_GL000221</name>
</gene>
<sequence>MKPLTKNMWRETARAKGRFIAIILIIMLGVLIFVGVKAAGPSLNQSAQKTVTDAKLSDIQAISTTGFTQADVKVARQVKDAQVEAVKYRAVVGGHESSAVSLYGYEANQKQNRLTVRSGHLPRAKNQIVLDERAKTKYGYRLGQTYTFAKSAKLSQRQYRIVGFVDSPRYIENASRGSANVGDGTVQYFAYIPASQMNLKVATMLSIWFSQLQGLDTFSNTYEHRVNQKITTLKRLFNTRASQRTAKLQGAQPAKFAAAQAKLTQAKAQLKASVNQIGPEAVTQKLRALAKQERQLANAKNQFETATTTVYTWQNRNDLPGFQAYGDSSARIAAIANVFPVFFFLIAALITFTTVTRMVEEARGQIGTFKALGYTKWEIARNYLAYALTAGVLGTVLGASIGNASIPRIVLALYKNYIPLTWVVHPQWAAISLALLFALMATLGAAIIVVTQELREGPAALMRPKAPKSAKRILLERITPLWSRLSFNRKVSYRNLFRFKSRMWMTIIGIAGGTALILTGFGIQDSIGSTATKQYQDIVHYQATVRLAQAGQQSKADMILNHTKQYYSHTTVAGSVATVSVKGHQVEDANIYAPENPQQFTRYVSLKDTTDNHNIHLKQTGVVLTEKMANLLHVKVGDRVKLTTTDHLKGTAKVTAITKNYMGHFVYLSGHAYRTLFGEKPALNTLLVRLDHQSSTQREHLAHQLLNQGGVVGTSYTDDQRTTVSSMSKSLSAVVLIFIGLSGILSFVVLYNLTNINVSERIRELSTIKVLGFYDGEVTMYIVRENIILTLVGIVVGYGVGKLLTAYIMMQAATAEVIFPTTIHWPGYLTATALMLVFTLIVMLVTHRRLQRVDMIEALKSNE</sequence>
<comment type="caution">
    <text evidence="10">The sequence shown here is derived from an EMBL/GenBank/DDBJ whole genome shotgun (WGS) entry which is preliminary data.</text>
</comment>
<dbReference type="AlphaFoldDB" id="A0A0R1M1K6"/>
<feature type="domain" description="ABC3 transporter permease C-terminal" evidence="8">
    <location>
        <begin position="737"/>
        <end position="849"/>
    </location>
</feature>
<keyword evidence="5 7" id="KW-0472">Membrane</keyword>
<dbReference type="InterPro" id="IPR025857">
    <property type="entry name" value="MacB_PCD"/>
</dbReference>
<evidence type="ECO:0000259" key="8">
    <source>
        <dbReference type="Pfam" id="PF02687"/>
    </source>
</evidence>
<protein>
    <submittedName>
        <fullName evidence="10">Antimicrobial peptide ABC transporter permease</fullName>
    </submittedName>
</protein>
<proteinExistence type="predicted"/>
<name>A0A0R1M1K6_9LACO</name>
<dbReference type="Pfam" id="PF02687">
    <property type="entry name" value="FtsX"/>
    <property type="match status" value="2"/>
</dbReference>
<feature type="transmembrane region" description="Helical" evidence="7">
    <location>
        <begin position="383"/>
        <end position="406"/>
    </location>
</feature>
<evidence type="ECO:0000256" key="1">
    <source>
        <dbReference type="ARBA" id="ARBA00004651"/>
    </source>
</evidence>
<evidence type="ECO:0000259" key="9">
    <source>
        <dbReference type="Pfam" id="PF12704"/>
    </source>
</evidence>
<evidence type="ECO:0000313" key="11">
    <source>
        <dbReference type="Proteomes" id="UP000051160"/>
    </source>
</evidence>
<keyword evidence="4 7" id="KW-1133">Transmembrane helix</keyword>
<dbReference type="InterPro" id="IPR003838">
    <property type="entry name" value="ABC3_permease_C"/>
</dbReference>
<feature type="transmembrane region" description="Helical" evidence="7">
    <location>
        <begin position="787"/>
        <end position="808"/>
    </location>
</feature>
<evidence type="ECO:0000256" key="6">
    <source>
        <dbReference type="SAM" id="Coils"/>
    </source>
</evidence>
<feature type="transmembrane region" description="Helical" evidence="7">
    <location>
        <begin position="332"/>
        <end position="355"/>
    </location>
</feature>
<feature type="transmembrane region" description="Helical" evidence="7">
    <location>
        <begin position="426"/>
        <end position="450"/>
    </location>
</feature>
<feature type="domain" description="MacB-like periplasmic core" evidence="9">
    <location>
        <begin position="504"/>
        <end position="696"/>
    </location>
</feature>
<evidence type="ECO:0000313" key="10">
    <source>
        <dbReference type="EMBL" id="KRK98490.1"/>
    </source>
</evidence>
<keyword evidence="6" id="KW-0175">Coiled coil</keyword>